<dbReference type="AlphaFoldDB" id="A0A914H0W8"/>
<evidence type="ECO:0000313" key="3">
    <source>
        <dbReference type="WBParaSite" id="Gr19_v10_g12219.t1"/>
    </source>
</evidence>
<reference evidence="3" key="1">
    <citation type="submission" date="2022-11" db="UniProtKB">
        <authorList>
            <consortium name="WormBaseParasite"/>
        </authorList>
    </citation>
    <scope>IDENTIFICATION</scope>
</reference>
<accession>A0A914H0W8</accession>
<evidence type="ECO:0000256" key="1">
    <source>
        <dbReference type="SAM" id="MobiDB-lite"/>
    </source>
</evidence>
<dbReference type="WBParaSite" id="Gr19_v10_g12219.t1">
    <property type="protein sequence ID" value="Gr19_v10_g12219.t1"/>
    <property type="gene ID" value="Gr19_v10_g12219"/>
</dbReference>
<feature type="compositionally biased region" description="Polar residues" evidence="1">
    <location>
        <begin position="74"/>
        <end position="84"/>
    </location>
</feature>
<organism evidence="2 3">
    <name type="scientific">Globodera rostochiensis</name>
    <name type="common">Golden nematode worm</name>
    <name type="synonym">Heterodera rostochiensis</name>
    <dbReference type="NCBI Taxonomy" id="31243"/>
    <lineage>
        <taxon>Eukaryota</taxon>
        <taxon>Metazoa</taxon>
        <taxon>Ecdysozoa</taxon>
        <taxon>Nematoda</taxon>
        <taxon>Chromadorea</taxon>
        <taxon>Rhabditida</taxon>
        <taxon>Tylenchina</taxon>
        <taxon>Tylenchomorpha</taxon>
        <taxon>Tylenchoidea</taxon>
        <taxon>Heteroderidae</taxon>
        <taxon>Heteroderinae</taxon>
        <taxon>Globodera</taxon>
    </lineage>
</organism>
<name>A0A914H0W8_GLORO</name>
<evidence type="ECO:0000313" key="2">
    <source>
        <dbReference type="Proteomes" id="UP000887572"/>
    </source>
</evidence>
<protein>
    <submittedName>
        <fullName evidence="3">Uncharacterized protein</fullName>
    </submittedName>
</protein>
<sequence>MAELIAKGQRSLKRHLDFSYIDEDFGILSEMRSTRISLRGSTVAKRLLVRRCNYHSERVLETTAEADEERRLGKTSTGAETAQNGDMERNGQHQQERPSSSEGYVLDLEWEKNVHSNELAELDIVRDDFCPLAAYNVPKHFAKAPTADEMGRAKAALMQALNESGSVLEEMNQIIFFDLLTAQHLDDFDEATERAETDTAVAVSFKELSKSDVEQIRTVHACRLWKNAFSTNNRKMPF</sequence>
<dbReference type="Proteomes" id="UP000887572">
    <property type="component" value="Unplaced"/>
</dbReference>
<proteinExistence type="predicted"/>
<feature type="region of interest" description="Disordered" evidence="1">
    <location>
        <begin position="63"/>
        <end position="101"/>
    </location>
</feature>
<keyword evidence="2" id="KW-1185">Reference proteome</keyword>
<feature type="compositionally biased region" description="Basic and acidic residues" evidence="1">
    <location>
        <begin position="86"/>
        <end position="96"/>
    </location>
</feature>